<feature type="binding site" evidence="9">
    <location>
        <begin position="727"/>
        <end position="734"/>
    </location>
    <ligand>
        <name>ATP</name>
        <dbReference type="ChEBI" id="CHEBI:30616"/>
    </ligand>
</feature>
<evidence type="ECO:0000256" key="3">
    <source>
        <dbReference type="ARBA" id="ARBA00022692"/>
    </source>
</evidence>
<dbReference type="InterPro" id="IPR023837">
    <property type="entry name" value="EccCb-like_Actinobacteria"/>
</dbReference>
<dbReference type="SMART" id="SM00382">
    <property type="entry name" value="AAA"/>
    <property type="match status" value="3"/>
</dbReference>
<evidence type="ECO:0000256" key="10">
    <source>
        <dbReference type="SAM" id="Phobius"/>
    </source>
</evidence>
<keyword evidence="4" id="KW-0677">Repeat</keyword>
<dbReference type="SUPFAM" id="SSF52540">
    <property type="entry name" value="P-loop containing nucleoside triphosphate hydrolases"/>
    <property type="match status" value="3"/>
</dbReference>
<dbReference type="InterPro" id="IPR050206">
    <property type="entry name" value="FtsK/SpoIIIE/SftA"/>
</dbReference>
<dbReference type="PANTHER" id="PTHR22683">
    <property type="entry name" value="SPORULATION PROTEIN RELATED"/>
    <property type="match status" value="1"/>
</dbReference>
<dbReference type="EMBL" id="JABFYL010000024">
    <property type="protein sequence ID" value="NVN50480.1"/>
    <property type="molecule type" value="Genomic_DNA"/>
</dbReference>
<feature type="transmembrane region" description="Helical" evidence="10">
    <location>
        <begin position="23"/>
        <end position="43"/>
    </location>
</feature>
<proteinExistence type="predicted"/>
<dbReference type="InterPro" id="IPR002543">
    <property type="entry name" value="FtsK_dom"/>
</dbReference>
<organism evidence="12 13">
    <name type="scientific">Mycolicibacterium hippocampi</name>
    <dbReference type="NCBI Taxonomy" id="659824"/>
    <lineage>
        <taxon>Bacteria</taxon>
        <taxon>Bacillati</taxon>
        <taxon>Actinomycetota</taxon>
        <taxon>Actinomycetes</taxon>
        <taxon>Mycobacteriales</taxon>
        <taxon>Mycobacteriaceae</taxon>
        <taxon>Mycolicibacterium</taxon>
    </lineage>
</organism>
<name>A0A850PQV8_9MYCO</name>
<gene>
    <name evidence="12" type="ORF">HLY00_5418</name>
</gene>
<evidence type="ECO:0000256" key="7">
    <source>
        <dbReference type="ARBA" id="ARBA00022989"/>
    </source>
</evidence>
<dbReference type="NCBIfam" id="TIGR03924">
    <property type="entry name" value="T7SS_EccC_a"/>
    <property type="match status" value="1"/>
</dbReference>
<reference evidence="12 13" key="1">
    <citation type="submission" date="2020-05" db="EMBL/GenBank/DDBJ databases">
        <title>Draft genome sequence of Mycobacterium hippocampi DL, isolated from European seabass, Dicentrarchus labrax, reared in fish farms.</title>
        <authorList>
            <person name="Stathopoulou P."/>
            <person name="Asimakis E."/>
            <person name="Tzokas K."/>
            <person name="Batargias C."/>
            <person name="Tsiamis G."/>
        </authorList>
    </citation>
    <scope>NUCLEOTIDE SEQUENCE [LARGE SCALE GENOMIC DNA]</scope>
    <source>
        <strain evidence="12 13">DL</strain>
    </source>
</reference>
<dbReference type="PANTHER" id="PTHR22683:SF1">
    <property type="entry name" value="TYPE VII SECRETION SYSTEM PROTEIN ESSC"/>
    <property type="match status" value="1"/>
</dbReference>
<evidence type="ECO:0000256" key="2">
    <source>
        <dbReference type="ARBA" id="ARBA00022475"/>
    </source>
</evidence>
<dbReference type="GO" id="GO:0005886">
    <property type="term" value="C:plasma membrane"/>
    <property type="evidence" value="ECO:0007669"/>
    <property type="project" value="UniProtKB-SubCell"/>
</dbReference>
<dbReference type="RefSeq" id="WP_178358822.1">
    <property type="nucleotide sequence ID" value="NZ_JABFYL010000024.1"/>
</dbReference>
<evidence type="ECO:0000256" key="9">
    <source>
        <dbReference type="PROSITE-ProRule" id="PRU00289"/>
    </source>
</evidence>
<comment type="subcellular location">
    <subcellularLocation>
        <location evidence="1">Cell membrane</location>
        <topology evidence="1">Multi-pass membrane protein</topology>
    </subcellularLocation>
</comment>
<dbReference type="InterPro" id="IPR023836">
    <property type="entry name" value="EccCa-like_Actinobacteria"/>
</dbReference>
<dbReference type="InterPro" id="IPR027417">
    <property type="entry name" value="P-loop_NTPase"/>
</dbReference>
<dbReference type="AlphaFoldDB" id="A0A850PQV8"/>
<feature type="binding site" evidence="9">
    <location>
        <begin position="993"/>
        <end position="1000"/>
    </location>
    <ligand>
        <name>ATP</name>
        <dbReference type="ChEBI" id="CHEBI:30616"/>
    </ligand>
</feature>
<evidence type="ECO:0000256" key="5">
    <source>
        <dbReference type="ARBA" id="ARBA00022741"/>
    </source>
</evidence>
<keyword evidence="3 10" id="KW-0812">Transmembrane</keyword>
<dbReference type="GO" id="GO:0005524">
    <property type="term" value="F:ATP binding"/>
    <property type="evidence" value="ECO:0007669"/>
    <property type="project" value="UniProtKB-UniRule"/>
</dbReference>
<dbReference type="PROSITE" id="PS50901">
    <property type="entry name" value="FTSK"/>
    <property type="match status" value="3"/>
</dbReference>
<evidence type="ECO:0000256" key="8">
    <source>
        <dbReference type="ARBA" id="ARBA00023136"/>
    </source>
</evidence>
<dbReference type="Proteomes" id="UP000570517">
    <property type="component" value="Unassembled WGS sequence"/>
</dbReference>
<evidence type="ECO:0000313" key="13">
    <source>
        <dbReference type="Proteomes" id="UP000570517"/>
    </source>
</evidence>
<sequence>MEVRRIVVEKPPDPPTPAAVNPLARLMPIVMIAAVAGMSALYLTSGAASARNPMFLFFPAMMLVSVVGTLAYGSRGSGRVAEINAQRARYLRYLDTLDDTLVTASDEQHLALHRTHPDPATLWSLAGGDRMWERTAEHLDFCRVRLGLGEQPSAVTVVPPELDDDDAADPVTTAAVRDLVRRRQAVGAVPVTVPVRAAPVVTVTGDLEVCRAIVRAMVCQLATFHHPALLSITSPADEAWEWAKWLPHQPDRRLERQRVVIVEGSGQVPPDDGAATVVIRAGEPGSPVTVCVGSGSVTAEYDELSVPDALACARRLARHLPASGAASRAGPVADWPALLSIADPEVIDVDRLWGGASVRDRLRVPIGIGEDGTVVDLNIREAAAGGMGPHGLCVGATGSGKSEFLRTLILGMIATHSPEVLNLVLVDFKGGATFLGLEKVRHVSAVITNLADEAHLVARMAEALSGEVHRRQEILRAAGNVGNIGDYGRARERDRSLPPLPALFIVVDEFSELLSRHPDFAELFVAIGRLGRSLGMHLLLASQRLDEGRLRGLETHLSYRVCLKTFSASESRAVLGVADAYHLPTQPGAAYLKTSSGAMVRFQTAFVSGGYTPRPRSPRPVERPVAQLFTAASVVRRETPVSEPDTTVRKQSLLDTVLHALAGCGPAAHRVWLPPLDKPPRLDALLQAHTPGHLRVPIGLVDCPFEQRHEPYVVELDGAAGNVAVVGAPRSGKSTTLRTVICALAATHDAGTAQFYCLDFGGGGLAALAVLPHVGSVAGRQNPDLCRRTVAQVESVLRRREAAFRRLGVDSYRAYRGIGDSADDPYGEVFLVIDGWATLRQEFEGLEAPISALAAQGLSLGIHVMIGAARWADLRPALKDQIATRIELRLGDPADSEMDRRRARGLADCPPGRGITRHGREMAIALPPVEPPNHSDGGVAPSVELLPTRVTLGTLAETVAPCHSEQVMVGLGERDLTPVTVDFAENPHLLVLGEGECGKTALLRLLCTEIIRTRSPREAELEIVDYRRTMLGVIESDHLTGYSVSSTALSSRMAALSERLHARMPDEHVTQQQLRDRSWWDGPAIFVIVDDYDLVAGATGNPLTPLADFLPHAKDLGLHVVLARRSGGAARAMFDPVLARLRDMGCSGLMMSATPDEGVLLGTTRPTPLPAGRGTLIVRGRPDELLQVGWVDPP</sequence>
<keyword evidence="2" id="KW-1003">Cell membrane</keyword>
<feature type="domain" description="FtsK" evidence="11">
    <location>
        <begin position="372"/>
        <end position="572"/>
    </location>
</feature>
<protein>
    <submittedName>
        <fullName evidence="12">FtsK/SpoIIIE family protein, putative EssC/YukB component of Type VII secretion system</fullName>
    </submittedName>
</protein>
<keyword evidence="7 10" id="KW-1133">Transmembrane helix</keyword>
<feature type="domain" description="FtsK" evidence="11">
    <location>
        <begin position="976"/>
        <end position="1160"/>
    </location>
</feature>
<dbReference type="InterPro" id="IPR003593">
    <property type="entry name" value="AAA+_ATPase"/>
</dbReference>
<keyword evidence="6 9" id="KW-0067">ATP-binding</keyword>
<feature type="domain" description="FtsK" evidence="11">
    <location>
        <begin position="709"/>
        <end position="897"/>
    </location>
</feature>
<dbReference type="Gene3D" id="3.40.50.300">
    <property type="entry name" value="P-loop containing nucleotide triphosphate hydrolases"/>
    <property type="match status" value="3"/>
</dbReference>
<feature type="binding site" evidence="9">
    <location>
        <begin position="395"/>
        <end position="402"/>
    </location>
    <ligand>
        <name>ATP</name>
        <dbReference type="ChEBI" id="CHEBI:30616"/>
    </ligand>
</feature>
<evidence type="ECO:0000313" key="12">
    <source>
        <dbReference type="EMBL" id="NVN50480.1"/>
    </source>
</evidence>
<evidence type="ECO:0000256" key="1">
    <source>
        <dbReference type="ARBA" id="ARBA00004651"/>
    </source>
</evidence>
<dbReference type="Pfam" id="PF01580">
    <property type="entry name" value="FtsK_SpoIIIE"/>
    <property type="match status" value="2"/>
</dbReference>
<evidence type="ECO:0000256" key="6">
    <source>
        <dbReference type="ARBA" id="ARBA00022840"/>
    </source>
</evidence>
<dbReference type="GO" id="GO:0003677">
    <property type="term" value="F:DNA binding"/>
    <property type="evidence" value="ECO:0007669"/>
    <property type="project" value="InterPro"/>
</dbReference>
<keyword evidence="8 10" id="KW-0472">Membrane</keyword>
<dbReference type="NCBIfam" id="TIGR03925">
    <property type="entry name" value="T7SS_EccC_b"/>
    <property type="match status" value="1"/>
</dbReference>
<comment type="caution">
    <text evidence="12">The sequence shown here is derived from an EMBL/GenBank/DDBJ whole genome shotgun (WGS) entry which is preliminary data.</text>
</comment>
<accession>A0A850PQV8</accession>
<feature type="transmembrane region" description="Helical" evidence="10">
    <location>
        <begin position="55"/>
        <end position="73"/>
    </location>
</feature>
<keyword evidence="5 9" id="KW-0547">Nucleotide-binding</keyword>
<evidence type="ECO:0000259" key="11">
    <source>
        <dbReference type="PROSITE" id="PS50901"/>
    </source>
</evidence>
<evidence type="ECO:0000256" key="4">
    <source>
        <dbReference type="ARBA" id="ARBA00022737"/>
    </source>
</evidence>
<keyword evidence="13" id="KW-1185">Reference proteome</keyword>